<dbReference type="Proteomes" id="UP000000935">
    <property type="component" value="Plasmid pBM500"/>
</dbReference>
<dbReference type="HOGENOM" id="CLU_3304844_0_0_9"/>
<organism evidence="1 2">
    <name type="scientific">Priestia megaterium (strain ATCC 12872 / QMB1551)</name>
    <name type="common">Bacillus megaterium</name>
    <dbReference type="NCBI Taxonomy" id="545693"/>
    <lineage>
        <taxon>Bacteria</taxon>
        <taxon>Bacillati</taxon>
        <taxon>Bacillota</taxon>
        <taxon>Bacilli</taxon>
        <taxon>Bacillales</taxon>
        <taxon>Bacillaceae</taxon>
        <taxon>Priestia</taxon>
    </lineage>
</organism>
<accession>D5E3I4</accession>
<dbReference type="KEGG" id="bmq:BMQ_pBM50020"/>
<sequence length="39" mass="4478">MHYFKCIAYLLEVCAFLLSGTCNMNTALKEINYKIASLF</sequence>
<evidence type="ECO:0000313" key="1">
    <source>
        <dbReference type="EMBL" id="ADE72359.1"/>
    </source>
</evidence>
<proteinExistence type="predicted"/>
<gene>
    <name evidence="1" type="ordered locus">BMQ_pBM50020</name>
</gene>
<keyword evidence="1" id="KW-0614">Plasmid</keyword>
<dbReference type="AlphaFoldDB" id="D5E3I4"/>
<evidence type="ECO:0000313" key="2">
    <source>
        <dbReference type="Proteomes" id="UP000000935"/>
    </source>
</evidence>
<reference evidence="1 2" key="1">
    <citation type="journal article" date="2011" name="J. Bacteriol.">
        <title>Genome sequences of the biotechnologically important Bacillus megaterium strains QM B1551 and DSM319.</title>
        <authorList>
            <person name="Eppinger M."/>
            <person name="Bunk B."/>
            <person name="Johns M.A."/>
            <person name="Edirisinghe J.N."/>
            <person name="Kutumbaka K.K."/>
            <person name="Koenig S.S."/>
            <person name="Huot Creasy H."/>
            <person name="Rosovitz M.J."/>
            <person name="Riley D.R."/>
            <person name="Daugherty S."/>
            <person name="Martin M."/>
            <person name="Elbourne L.D."/>
            <person name="Paulsen I."/>
            <person name="Biedendieck R."/>
            <person name="Braun C."/>
            <person name="Grayburn S."/>
            <person name="Dhingra S."/>
            <person name="Lukyanchuk V."/>
            <person name="Ball B."/>
            <person name="Ul-Qamar R."/>
            <person name="Seibel J."/>
            <person name="Bremer E."/>
            <person name="Jahn D."/>
            <person name="Ravel J."/>
            <person name="Vary P.S."/>
        </authorList>
    </citation>
    <scope>NUCLEOTIDE SEQUENCE [LARGE SCALE GENOMIC DNA]</scope>
    <source>
        <strain evidence="2">ATCC 12872 / QMB1551</strain>
        <plasmid evidence="1">pBM500</plasmid>
    </source>
</reference>
<protein>
    <submittedName>
        <fullName evidence="1">Uncharacterized protein</fullName>
    </submittedName>
</protein>
<name>D5E3I4_PRIM1</name>
<keyword evidence="2" id="KW-1185">Reference proteome</keyword>
<dbReference type="EMBL" id="CP001988">
    <property type="protein sequence ID" value="ADE72359.1"/>
    <property type="molecule type" value="Genomic_DNA"/>
</dbReference>
<geneLocation type="plasmid" evidence="1 2">
    <name>pBM500</name>
</geneLocation>